<reference evidence="2" key="1">
    <citation type="submission" date="2016-05" db="EMBL/GenBank/DDBJ databases">
        <authorList>
            <person name="Cock P.J.A."/>
            <person name="Cock P.J.A."/>
        </authorList>
    </citation>
    <scope>NUCLEOTIDE SEQUENCE</scope>
    <source>
        <strain evidence="2">PWN146_assembly</strain>
    </source>
</reference>
<dbReference type="AlphaFoldDB" id="A0A1C3HH61"/>
<protein>
    <recommendedName>
        <fullName evidence="3">Lipoprotein</fullName>
    </recommendedName>
</protein>
<organism evidence="2">
    <name type="scientific">Serratia marcescens</name>
    <dbReference type="NCBI Taxonomy" id="615"/>
    <lineage>
        <taxon>Bacteria</taxon>
        <taxon>Pseudomonadati</taxon>
        <taxon>Pseudomonadota</taxon>
        <taxon>Gammaproteobacteria</taxon>
        <taxon>Enterobacterales</taxon>
        <taxon>Yersiniaceae</taxon>
        <taxon>Serratia</taxon>
    </lineage>
</organism>
<gene>
    <name evidence="2" type="ORF">PWN146_03060</name>
</gene>
<accession>A0A1C3HH61</accession>
<feature type="signal peptide" evidence="1">
    <location>
        <begin position="1"/>
        <end position="20"/>
    </location>
</feature>
<evidence type="ECO:0000313" key="2">
    <source>
        <dbReference type="EMBL" id="SAY44352.1"/>
    </source>
</evidence>
<dbReference type="EMBL" id="LT575490">
    <property type="protein sequence ID" value="SAY44352.1"/>
    <property type="molecule type" value="Genomic_DNA"/>
</dbReference>
<evidence type="ECO:0008006" key="3">
    <source>
        <dbReference type="Google" id="ProtNLM"/>
    </source>
</evidence>
<feature type="chain" id="PRO_5008675198" description="Lipoprotein" evidence="1">
    <location>
        <begin position="21"/>
        <end position="171"/>
    </location>
</feature>
<sequence>MNLKHGILLLSMIASCSALASSWKVSYQNDEMRGTSQKLAYATSDNLVNFEFPYNGGSRLGIMIASANTKLGEGEKPDSLPIIRAMLFIDKGQFQCNPYNDCHISVKFDKEEIQSFPMEEASAGRADAILVSDSDEFINNLKKHKMLIIEAEFYHAGNKQFKFNLEDFPGR</sequence>
<name>A0A1C3HH61_SERMA</name>
<evidence type="ECO:0000256" key="1">
    <source>
        <dbReference type="SAM" id="SignalP"/>
    </source>
</evidence>
<keyword evidence="1" id="KW-0732">Signal</keyword>
<dbReference type="PROSITE" id="PS51257">
    <property type="entry name" value="PROKAR_LIPOPROTEIN"/>
    <property type="match status" value="1"/>
</dbReference>
<proteinExistence type="predicted"/>